<organism evidence="2 3">
    <name type="scientific">Triplophysa tibetana</name>
    <dbReference type="NCBI Taxonomy" id="1572043"/>
    <lineage>
        <taxon>Eukaryota</taxon>
        <taxon>Metazoa</taxon>
        <taxon>Chordata</taxon>
        <taxon>Craniata</taxon>
        <taxon>Vertebrata</taxon>
        <taxon>Euteleostomi</taxon>
        <taxon>Actinopterygii</taxon>
        <taxon>Neopterygii</taxon>
        <taxon>Teleostei</taxon>
        <taxon>Ostariophysi</taxon>
        <taxon>Cypriniformes</taxon>
        <taxon>Nemacheilidae</taxon>
        <taxon>Triplophysa</taxon>
    </lineage>
</organism>
<reference evidence="2 3" key="1">
    <citation type="journal article" date="2019" name="Mol. Ecol. Resour.">
        <title>Chromosome-level genome assembly of Triplophysa tibetana, a fish adapted to the harsh high-altitude environment of the Tibetan Plateau.</title>
        <authorList>
            <person name="Yang X."/>
            <person name="Liu H."/>
            <person name="Ma Z."/>
            <person name="Zou Y."/>
            <person name="Zou M."/>
            <person name="Mao Y."/>
            <person name="Li X."/>
            <person name="Wang H."/>
            <person name="Chen T."/>
            <person name="Wang W."/>
            <person name="Yang R."/>
        </authorList>
    </citation>
    <scope>NUCLEOTIDE SEQUENCE [LARGE SCALE GENOMIC DNA]</scope>
    <source>
        <strain evidence="2">TTIB1903HZAU</strain>
        <tissue evidence="2">Muscle</tissue>
    </source>
</reference>
<accession>A0A5A9P7S0</accession>
<evidence type="ECO:0000313" key="3">
    <source>
        <dbReference type="Proteomes" id="UP000324632"/>
    </source>
</evidence>
<evidence type="ECO:0000313" key="2">
    <source>
        <dbReference type="EMBL" id="KAA0717943.1"/>
    </source>
</evidence>
<comment type="caution">
    <text evidence="2">The sequence shown here is derived from an EMBL/GenBank/DDBJ whole genome shotgun (WGS) entry which is preliminary data.</text>
</comment>
<feature type="compositionally biased region" description="Basic and acidic residues" evidence="1">
    <location>
        <begin position="140"/>
        <end position="151"/>
    </location>
</feature>
<feature type="region of interest" description="Disordered" evidence="1">
    <location>
        <begin position="42"/>
        <end position="83"/>
    </location>
</feature>
<name>A0A5A9P7S0_9TELE</name>
<feature type="region of interest" description="Disordered" evidence="1">
    <location>
        <begin position="129"/>
        <end position="151"/>
    </location>
</feature>
<dbReference type="AlphaFoldDB" id="A0A5A9P7S0"/>
<dbReference type="EMBL" id="SOYY01000008">
    <property type="protein sequence ID" value="KAA0717943.1"/>
    <property type="molecule type" value="Genomic_DNA"/>
</dbReference>
<evidence type="ECO:0000256" key="1">
    <source>
        <dbReference type="SAM" id="MobiDB-lite"/>
    </source>
</evidence>
<protein>
    <submittedName>
        <fullName evidence="2">Uncharacterized protein</fullName>
    </submittedName>
</protein>
<feature type="compositionally biased region" description="Low complexity" evidence="1">
    <location>
        <begin position="47"/>
        <end position="70"/>
    </location>
</feature>
<keyword evidence="3" id="KW-1185">Reference proteome</keyword>
<feature type="compositionally biased region" description="Gly residues" evidence="1">
    <location>
        <begin position="12"/>
        <end position="25"/>
    </location>
</feature>
<feature type="region of interest" description="Disordered" evidence="1">
    <location>
        <begin position="1"/>
        <end position="25"/>
    </location>
</feature>
<dbReference type="Proteomes" id="UP000324632">
    <property type="component" value="Chromosome 8"/>
</dbReference>
<sequence length="151" mass="15925">MDDLGQRNYSGGSLGDKASGGGSTGGLGSALSDLLTEETSVSISRQAGGSSDGFDSAFGSGSGLRVRSSSTDGNKRSQGFCDSPLFLQKKSKTTLSSHYDGKSELRKEPPWKKYAFCLFCHIYVSVSSILGSSSDNSSPETKRKDYGNTHE</sequence>
<feature type="compositionally biased region" description="Low complexity" evidence="1">
    <location>
        <begin position="129"/>
        <end position="138"/>
    </location>
</feature>
<gene>
    <name evidence="2" type="ORF">E1301_Tti001463</name>
</gene>
<proteinExistence type="predicted"/>